<protein>
    <recommendedName>
        <fullName evidence="4">Glycoside hydrolase family 43 protein</fullName>
    </recommendedName>
</protein>
<evidence type="ECO:0000313" key="2">
    <source>
        <dbReference type="EMBL" id="KAK7742331.1"/>
    </source>
</evidence>
<evidence type="ECO:0000313" key="3">
    <source>
        <dbReference type="Proteomes" id="UP001320245"/>
    </source>
</evidence>
<keyword evidence="1" id="KW-0732">Signal</keyword>
<dbReference type="Gene3D" id="2.115.10.20">
    <property type="entry name" value="Glycosyl hydrolase domain, family 43"/>
    <property type="match status" value="1"/>
</dbReference>
<keyword evidence="3" id="KW-1185">Reference proteome</keyword>
<organism evidence="2 3">
    <name type="scientific">Cytospora paraplurivora</name>
    <dbReference type="NCBI Taxonomy" id="2898453"/>
    <lineage>
        <taxon>Eukaryota</taxon>
        <taxon>Fungi</taxon>
        <taxon>Dikarya</taxon>
        <taxon>Ascomycota</taxon>
        <taxon>Pezizomycotina</taxon>
        <taxon>Sordariomycetes</taxon>
        <taxon>Sordariomycetidae</taxon>
        <taxon>Diaporthales</taxon>
        <taxon>Cytosporaceae</taxon>
        <taxon>Cytospora</taxon>
    </lineage>
</organism>
<dbReference type="InterPro" id="IPR050727">
    <property type="entry name" value="GH43_arabinanases"/>
</dbReference>
<feature type="chain" id="PRO_5042852726" description="Glycoside hydrolase family 43 protein" evidence="1">
    <location>
        <begin position="21"/>
        <end position="355"/>
    </location>
</feature>
<dbReference type="InterPro" id="IPR023296">
    <property type="entry name" value="Glyco_hydro_beta-prop_sf"/>
</dbReference>
<evidence type="ECO:0008006" key="4">
    <source>
        <dbReference type="Google" id="ProtNLM"/>
    </source>
</evidence>
<gene>
    <name evidence="2" type="ORF">SLS53_004476</name>
</gene>
<dbReference type="Proteomes" id="UP001320245">
    <property type="component" value="Unassembled WGS sequence"/>
</dbReference>
<reference evidence="2 3" key="1">
    <citation type="journal article" date="2023" name="PLoS ONE">
        <title>Cytospora paraplurivora sp. nov. isolated from orchards with fruit tree decline syndrome in Ontario, Canada.</title>
        <authorList>
            <person name="Ilyukhin E."/>
            <person name="Nguyen H.D.T."/>
            <person name="Castle A.J."/>
            <person name="Ellouze W."/>
        </authorList>
    </citation>
    <scope>NUCLEOTIDE SEQUENCE [LARGE SCALE GENOMIC DNA]</scope>
    <source>
        <strain evidence="2 3">FDS-564</strain>
    </source>
</reference>
<proteinExistence type="predicted"/>
<name>A0AAN9U849_9PEZI</name>
<sequence length="355" mass="38794">MAITLKNFVVALLSATSSLALVTLSPQTVTLGDLGLEAPSRRADSDLTGYLGAFFLGDEPDVYFYLSEGNDAISFSALNGGSPIIKPTLGTGGVRDPGIVTGGGEEEGKKWYIIGTDLDISKTTWAASERTGSRGILVWESTNLVNWTNERLVIVEDETAGMVWAPEAIWHASEGQYIAYWASKFYDESDTDHTGNATNIKIRYAYTSDFETFSAPETFIDYSPTDTIDLTILPYSNDTNTFLRFLKDETRKDVFVEYTTTGLFGNWTRPGGSDAYIRSHTEGPAAYWDNTVDGEVHLLVDYYGGDGYLPLVSTDPASNSDWADSNTTNFPTGLRHGSVLPINATLYDALSSAWD</sequence>
<dbReference type="CDD" id="cd08983">
    <property type="entry name" value="GH43_Bt3655-like"/>
    <property type="match status" value="1"/>
</dbReference>
<dbReference type="PANTHER" id="PTHR43301:SF8">
    <property type="entry name" value="ARABINOSIDASE-RELATED"/>
    <property type="match status" value="1"/>
</dbReference>
<feature type="signal peptide" evidence="1">
    <location>
        <begin position="1"/>
        <end position="20"/>
    </location>
</feature>
<evidence type="ECO:0000256" key="1">
    <source>
        <dbReference type="SAM" id="SignalP"/>
    </source>
</evidence>
<dbReference type="EMBL" id="JAJSPL020000015">
    <property type="protein sequence ID" value="KAK7742331.1"/>
    <property type="molecule type" value="Genomic_DNA"/>
</dbReference>
<dbReference type="SUPFAM" id="SSF75005">
    <property type="entry name" value="Arabinanase/levansucrase/invertase"/>
    <property type="match status" value="1"/>
</dbReference>
<dbReference type="PANTHER" id="PTHR43301">
    <property type="entry name" value="ARABINAN ENDO-1,5-ALPHA-L-ARABINOSIDASE"/>
    <property type="match status" value="1"/>
</dbReference>
<accession>A0AAN9U849</accession>
<comment type="caution">
    <text evidence="2">The sequence shown here is derived from an EMBL/GenBank/DDBJ whole genome shotgun (WGS) entry which is preliminary data.</text>
</comment>
<dbReference type="AlphaFoldDB" id="A0AAN9U849"/>